<keyword evidence="2" id="KW-0812">Transmembrane</keyword>
<gene>
    <name evidence="3" type="ORF">GH714_032179</name>
</gene>
<protein>
    <submittedName>
        <fullName evidence="3">Uncharacterized protein</fullName>
    </submittedName>
</protein>
<dbReference type="AlphaFoldDB" id="A0A6A6NDJ4"/>
<sequence length="381" mass="43295">MKSPLGKFGFKLHKTDAKDKRDLLPSAQLDELAQAAQDMQDMRNCYDSLLSAAAATANSAYEFSESLRKWVLVYWRKLRYMMMKKVHVLSNLAWKFIMFTVHLIIKMPHLSGRVLLMLGKVQFELQKLVDSYRSHIFLTITNPSESLLNELRTVELNFFRKGLKSLEAVDQLVKIVTDQQHIDYQFCGSEDDGREDDENGDDTNDGRELSFDYRTNKQGLDVFSASRNSMEVEYVDMPFPQASVTESTELNPDKNQGGFNISVREPRPSHSAPIFPERKPDPVERIKQIQSSVGKSNTYVLPTPIDAKGVVSSRTSGSVAHTRPTDLSGRTHNLWHSSPLEQKKHEKDPGDSHLSEFTVFKARSHTKRATVTMPPTSYPLL</sequence>
<feature type="region of interest" description="Disordered" evidence="1">
    <location>
        <begin position="187"/>
        <end position="209"/>
    </location>
</feature>
<feature type="region of interest" description="Disordered" evidence="1">
    <location>
        <begin position="310"/>
        <end position="334"/>
    </location>
</feature>
<evidence type="ECO:0000313" key="4">
    <source>
        <dbReference type="Proteomes" id="UP000467840"/>
    </source>
</evidence>
<name>A0A6A6NDJ4_HEVBR</name>
<feature type="transmembrane region" description="Helical" evidence="2">
    <location>
        <begin position="86"/>
        <end position="105"/>
    </location>
</feature>
<keyword evidence="4" id="KW-1185">Reference proteome</keyword>
<comment type="caution">
    <text evidence="3">The sequence shown here is derived from an EMBL/GenBank/DDBJ whole genome shotgun (WGS) entry which is preliminary data.</text>
</comment>
<dbReference type="InterPro" id="IPR037488">
    <property type="entry name" value="At2g33490-like"/>
</dbReference>
<evidence type="ECO:0000256" key="1">
    <source>
        <dbReference type="SAM" id="MobiDB-lite"/>
    </source>
</evidence>
<keyword evidence="2" id="KW-0472">Membrane</keyword>
<dbReference type="PANTHER" id="PTHR34119:SF19">
    <property type="entry name" value="HYDROXYPROLINE-RICH GLYCOPROTEIN FAMILY PROTEIN"/>
    <property type="match status" value="1"/>
</dbReference>
<dbReference type="Proteomes" id="UP000467840">
    <property type="component" value="Chromosome 11"/>
</dbReference>
<dbReference type="InterPro" id="IPR027267">
    <property type="entry name" value="AH/BAR_dom_sf"/>
</dbReference>
<feature type="compositionally biased region" description="Polar residues" evidence="1">
    <location>
        <begin position="246"/>
        <end position="259"/>
    </location>
</feature>
<dbReference type="EMBL" id="JAAGAX010000002">
    <property type="protein sequence ID" value="KAF2322936.1"/>
    <property type="molecule type" value="Genomic_DNA"/>
</dbReference>
<feature type="region of interest" description="Disordered" evidence="1">
    <location>
        <begin position="246"/>
        <end position="279"/>
    </location>
</feature>
<organism evidence="3 4">
    <name type="scientific">Hevea brasiliensis</name>
    <name type="common">Para rubber tree</name>
    <name type="synonym">Siphonia brasiliensis</name>
    <dbReference type="NCBI Taxonomy" id="3981"/>
    <lineage>
        <taxon>Eukaryota</taxon>
        <taxon>Viridiplantae</taxon>
        <taxon>Streptophyta</taxon>
        <taxon>Embryophyta</taxon>
        <taxon>Tracheophyta</taxon>
        <taxon>Spermatophyta</taxon>
        <taxon>Magnoliopsida</taxon>
        <taxon>eudicotyledons</taxon>
        <taxon>Gunneridae</taxon>
        <taxon>Pentapetalae</taxon>
        <taxon>rosids</taxon>
        <taxon>fabids</taxon>
        <taxon>Malpighiales</taxon>
        <taxon>Euphorbiaceae</taxon>
        <taxon>Crotonoideae</taxon>
        <taxon>Micrandreae</taxon>
        <taxon>Hevea</taxon>
    </lineage>
</organism>
<keyword evidence="2" id="KW-1133">Transmembrane helix</keyword>
<accession>A0A6A6NDJ4</accession>
<proteinExistence type="predicted"/>
<reference evidence="3 4" key="1">
    <citation type="journal article" date="2020" name="Mol. Plant">
        <title>The Chromosome-Based Rubber Tree Genome Provides New Insights into Spurge Genome Evolution and Rubber Biosynthesis.</title>
        <authorList>
            <person name="Liu J."/>
            <person name="Shi C."/>
            <person name="Shi C.C."/>
            <person name="Li W."/>
            <person name="Zhang Q.J."/>
            <person name="Zhang Y."/>
            <person name="Li K."/>
            <person name="Lu H.F."/>
            <person name="Shi C."/>
            <person name="Zhu S.T."/>
            <person name="Xiao Z.Y."/>
            <person name="Nan H."/>
            <person name="Yue Y."/>
            <person name="Zhu X.G."/>
            <person name="Wu Y."/>
            <person name="Hong X.N."/>
            <person name="Fan G.Y."/>
            <person name="Tong Y."/>
            <person name="Zhang D."/>
            <person name="Mao C.L."/>
            <person name="Liu Y.L."/>
            <person name="Hao S.J."/>
            <person name="Liu W.Q."/>
            <person name="Lv M.Q."/>
            <person name="Zhang H.B."/>
            <person name="Liu Y."/>
            <person name="Hu-Tang G.R."/>
            <person name="Wang J.P."/>
            <person name="Wang J.H."/>
            <person name="Sun Y.H."/>
            <person name="Ni S.B."/>
            <person name="Chen W.B."/>
            <person name="Zhang X.C."/>
            <person name="Jiao Y.N."/>
            <person name="Eichler E.E."/>
            <person name="Li G.H."/>
            <person name="Liu X."/>
            <person name="Gao L.Z."/>
        </authorList>
    </citation>
    <scope>NUCLEOTIDE SEQUENCE [LARGE SCALE GENOMIC DNA]</scope>
    <source>
        <strain evidence="4">cv. GT1</strain>
        <tissue evidence="3">Leaf</tissue>
    </source>
</reference>
<dbReference type="SUPFAM" id="SSF103657">
    <property type="entry name" value="BAR/IMD domain-like"/>
    <property type="match status" value="1"/>
</dbReference>
<evidence type="ECO:0000313" key="3">
    <source>
        <dbReference type="EMBL" id="KAF2322936.1"/>
    </source>
</evidence>
<feature type="compositionally biased region" description="Acidic residues" evidence="1">
    <location>
        <begin position="189"/>
        <end position="203"/>
    </location>
</feature>
<evidence type="ECO:0000256" key="2">
    <source>
        <dbReference type="SAM" id="Phobius"/>
    </source>
</evidence>
<dbReference type="PANTHER" id="PTHR34119">
    <property type="entry name" value="HYDROXYPROLINE-RICH GLYCOPROTEIN-LIKE"/>
    <property type="match status" value="1"/>
</dbReference>